<evidence type="ECO:0000313" key="3">
    <source>
        <dbReference type="Proteomes" id="UP000223071"/>
    </source>
</evidence>
<feature type="transmembrane region" description="Helical" evidence="1">
    <location>
        <begin position="115"/>
        <end position="134"/>
    </location>
</feature>
<accession>A0A2A9HGB1</accession>
<gene>
    <name evidence="2" type="ORF">A9A59_1595</name>
</gene>
<organism evidence="2 3">
    <name type="scientific">Tepidiforma thermophila (strain KCTC 52669 / CGMCC 1.13589 / G233)</name>
    <dbReference type="NCBI Taxonomy" id="2761530"/>
    <lineage>
        <taxon>Bacteria</taxon>
        <taxon>Bacillati</taxon>
        <taxon>Chloroflexota</taxon>
        <taxon>Tepidiformia</taxon>
        <taxon>Tepidiformales</taxon>
        <taxon>Tepidiformaceae</taxon>
        <taxon>Tepidiforma</taxon>
    </lineage>
</organism>
<proteinExistence type="predicted"/>
<keyword evidence="1" id="KW-0472">Membrane</keyword>
<reference evidence="2 3" key="1">
    <citation type="submission" date="2017-09" db="EMBL/GenBank/DDBJ databases">
        <title>Sequencing the genomes of two abundant thermophiles in Great Basin hot springs: Thermocrinis jamiesonii and novel Chloroflexi Thermoflexus hugenholtzii.</title>
        <authorList>
            <person name="Hedlund B."/>
        </authorList>
    </citation>
    <scope>NUCLEOTIDE SEQUENCE [LARGE SCALE GENOMIC DNA]</scope>
    <source>
        <strain evidence="2 3">G233</strain>
    </source>
</reference>
<feature type="transmembrane region" description="Helical" evidence="1">
    <location>
        <begin position="90"/>
        <end position="109"/>
    </location>
</feature>
<comment type="caution">
    <text evidence="2">The sequence shown here is derived from an EMBL/GenBank/DDBJ whole genome shotgun (WGS) entry which is preliminary data.</text>
</comment>
<feature type="transmembrane region" description="Helical" evidence="1">
    <location>
        <begin position="20"/>
        <end position="40"/>
    </location>
</feature>
<keyword evidence="1" id="KW-0812">Transmembrane</keyword>
<evidence type="ECO:0000313" key="2">
    <source>
        <dbReference type="EMBL" id="PFG74373.1"/>
    </source>
</evidence>
<feature type="transmembrane region" description="Helical" evidence="1">
    <location>
        <begin position="60"/>
        <end position="83"/>
    </location>
</feature>
<dbReference type="RefSeq" id="WP_278286841.1">
    <property type="nucleotide sequence ID" value="NZ_PDJQ01000001.1"/>
</dbReference>
<evidence type="ECO:0000256" key="1">
    <source>
        <dbReference type="SAM" id="Phobius"/>
    </source>
</evidence>
<dbReference type="Proteomes" id="UP000223071">
    <property type="component" value="Unassembled WGS sequence"/>
</dbReference>
<protein>
    <submittedName>
        <fullName evidence="2">Uncharacterized protein</fullName>
    </submittedName>
</protein>
<keyword evidence="3" id="KW-1185">Reference proteome</keyword>
<name>A0A2A9HGB1_TEPT2</name>
<sequence>MTVRRRNTAPIRPRKRAPAAADFAFAFASATLVIAGIFAVASFTGPGFAGGDAGADLARFFAASLAIASVCAMLIGTLLVSGAPDARDHVLAPVVIGGAIGVLEALVLLRPAPELLPLPLALLLFVPPQVRGILFGRRGR</sequence>
<dbReference type="EMBL" id="PDJQ01000001">
    <property type="protein sequence ID" value="PFG74373.1"/>
    <property type="molecule type" value="Genomic_DNA"/>
</dbReference>
<keyword evidence="1" id="KW-1133">Transmembrane helix</keyword>
<dbReference type="AlphaFoldDB" id="A0A2A9HGB1"/>